<dbReference type="InterPro" id="IPR021255">
    <property type="entry name" value="DUF2807"/>
</dbReference>
<protein>
    <submittedName>
        <fullName evidence="2">DUF2807 domain-containing protein</fullName>
    </submittedName>
</protein>
<dbReference type="RefSeq" id="WP_270077519.1">
    <property type="nucleotide sequence ID" value="NZ_CP115174.1"/>
</dbReference>
<evidence type="ECO:0000259" key="1">
    <source>
        <dbReference type="Pfam" id="PF10988"/>
    </source>
</evidence>
<evidence type="ECO:0000313" key="3">
    <source>
        <dbReference type="Proteomes" id="UP001210865"/>
    </source>
</evidence>
<organism evidence="2 3">
    <name type="scientific">Sphingomonas abietis</name>
    <dbReference type="NCBI Taxonomy" id="3012344"/>
    <lineage>
        <taxon>Bacteria</taxon>
        <taxon>Pseudomonadati</taxon>
        <taxon>Pseudomonadota</taxon>
        <taxon>Alphaproteobacteria</taxon>
        <taxon>Sphingomonadales</taxon>
        <taxon>Sphingomonadaceae</taxon>
        <taxon>Sphingomonas</taxon>
    </lineage>
</organism>
<dbReference type="EMBL" id="CP115174">
    <property type="protein sequence ID" value="WBO22880.1"/>
    <property type="molecule type" value="Genomic_DNA"/>
</dbReference>
<dbReference type="Proteomes" id="UP001210865">
    <property type="component" value="Chromosome"/>
</dbReference>
<dbReference type="Pfam" id="PF10988">
    <property type="entry name" value="DUF2807"/>
    <property type="match status" value="1"/>
</dbReference>
<gene>
    <name evidence="2" type="ORF">PBT88_01660</name>
</gene>
<dbReference type="Gene3D" id="2.160.20.120">
    <property type="match status" value="1"/>
</dbReference>
<sequence>MTFFVMHCAISPTQLEMLVPGAMLALAMGAAIAERRLEVDAFHAIEIRTRATAEIRQAPVSSVVVSGDPRLVQCVGARIMNGRLVIGLPGPGFGDRSSTPAGGYIVVTGRRACPRVGDVQRLRIQIAAPLVDDVVIREHDIVKVSPMVVPAFAARITGLGEVAIDGLRASSTSLSVPGMGRIVVSGTLGQLKIAISGEGSVDARGAEARALELSIGGRGDVVAIVNGPAIGSVAGRGTVAIGGRPTCAIRKLGTGRITCPAAM</sequence>
<evidence type="ECO:0000313" key="2">
    <source>
        <dbReference type="EMBL" id="WBO22880.1"/>
    </source>
</evidence>
<feature type="domain" description="Putative auto-transporter adhesin head GIN" evidence="1">
    <location>
        <begin position="41"/>
        <end position="245"/>
    </location>
</feature>
<name>A0ABY7NPK0_9SPHN</name>
<reference evidence="2 3" key="1">
    <citation type="submission" date="2022-12" db="EMBL/GenBank/DDBJ databases">
        <title>Sphingomonas abieness sp. nov., an endophytic bacterium isolated from Abies koreana.</title>
        <authorList>
            <person name="Jiang L."/>
            <person name="Lee J."/>
        </authorList>
    </citation>
    <scope>NUCLEOTIDE SEQUENCE [LARGE SCALE GENOMIC DNA]</scope>
    <source>
        <strain evidence="3">PAMB 00755</strain>
    </source>
</reference>
<keyword evidence="3" id="KW-1185">Reference proteome</keyword>
<accession>A0ABY7NPK0</accession>
<proteinExistence type="predicted"/>